<dbReference type="OrthoDB" id="5694214at2"/>
<keyword evidence="3" id="KW-0732">Signal</keyword>
<keyword evidence="9" id="KW-1185">Reference proteome</keyword>
<reference evidence="8" key="1">
    <citation type="journal article" date="2015" name="Genome Announc.">
        <title>Draft Genome Sequence of Bacteroidales Strain TBC1, a Novel Isolate from a Methanogenic Wastewater Treatment System.</title>
        <authorList>
            <person name="Tourlousse D.M."/>
            <person name="Matsuura N."/>
            <person name="Sun L."/>
            <person name="Toyonaga M."/>
            <person name="Kuroda K."/>
            <person name="Ohashi A."/>
            <person name="Cruz R."/>
            <person name="Yamaguchi T."/>
            <person name="Sekiguchi Y."/>
        </authorList>
    </citation>
    <scope>NUCLEOTIDE SEQUENCE [LARGE SCALE GENOMIC DNA]</scope>
    <source>
        <strain evidence="8">TBC1</strain>
    </source>
</reference>
<dbReference type="GO" id="GO:0009279">
    <property type="term" value="C:cell outer membrane"/>
    <property type="evidence" value="ECO:0007669"/>
    <property type="project" value="UniProtKB-SubCell"/>
</dbReference>
<dbReference type="RefSeq" id="WP_062038211.1">
    <property type="nucleotide sequence ID" value="NZ_DF968182.1"/>
</dbReference>
<protein>
    <submittedName>
        <fullName evidence="8">SusD family</fullName>
    </submittedName>
</protein>
<dbReference type="InterPro" id="IPR033985">
    <property type="entry name" value="SusD-like_N"/>
</dbReference>
<dbReference type="Proteomes" id="UP000053091">
    <property type="component" value="Unassembled WGS sequence"/>
</dbReference>
<comment type="subcellular location">
    <subcellularLocation>
        <location evidence="1">Cell outer membrane</location>
    </subcellularLocation>
</comment>
<keyword evidence="5" id="KW-0998">Cell outer membrane</keyword>
<dbReference type="InterPro" id="IPR012944">
    <property type="entry name" value="SusD_RagB_dom"/>
</dbReference>
<evidence type="ECO:0000313" key="8">
    <source>
        <dbReference type="EMBL" id="GAP42448.1"/>
    </source>
</evidence>
<organism evidence="8">
    <name type="scientific">Lentimicrobium saccharophilum</name>
    <dbReference type="NCBI Taxonomy" id="1678841"/>
    <lineage>
        <taxon>Bacteria</taxon>
        <taxon>Pseudomonadati</taxon>
        <taxon>Bacteroidota</taxon>
        <taxon>Bacteroidia</taxon>
        <taxon>Bacteroidales</taxon>
        <taxon>Lentimicrobiaceae</taxon>
        <taxon>Lentimicrobium</taxon>
    </lineage>
</organism>
<evidence type="ECO:0000313" key="9">
    <source>
        <dbReference type="Proteomes" id="UP000053091"/>
    </source>
</evidence>
<comment type="similarity">
    <text evidence="2">Belongs to the SusD family.</text>
</comment>
<evidence type="ECO:0000256" key="3">
    <source>
        <dbReference type="ARBA" id="ARBA00022729"/>
    </source>
</evidence>
<dbReference type="STRING" id="1678841.TBC1_11577"/>
<evidence type="ECO:0000256" key="1">
    <source>
        <dbReference type="ARBA" id="ARBA00004442"/>
    </source>
</evidence>
<dbReference type="SUPFAM" id="SSF48452">
    <property type="entry name" value="TPR-like"/>
    <property type="match status" value="1"/>
</dbReference>
<evidence type="ECO:0000256" key="2">
    <source>
        <dbReference type="ARBA" id="ARBA00006275"/>
    </source>
</evidence>
<evidence type="ECO:0000256" key="5">
    <source>
        <dbReference type="ARBA" id="ARBA00023237"/>
    </source>
</evidence>
<evidence type="ECO:0000259" key="6">
    <source>
        <dbReference type="Pfam" id="PF07980"/>
    </source>
</evidence>
<dbReference type="Pfam" id="PF07980">
    <property type="entry name" value="SusD_RagB"/>
    <property type="match status" value="1"/>
</dbReference>
<dbReference type="Gene3D" id="1.25.40.390">
    <property type="match status" value="1"/>
</dbReference>
<name>A0A0S7C005_9BACT</name>
<dbReference type="CDD" id="cd08977">
    <property type="entry name" value="SusD"/>
    <property type="match status" value="1"/>
</dbReference>
<dbReference type="EMBL" id="DF968182">
    <property type="protein sequence ID" value="GAP42448.1"/>
    <property type="molecule type" value="Genomic_DNA"/>
</dbReference>
<evidence type="ECO:0000256" key="4">
    <source>
        <dbReference type="ARBA" id="ARBA00023136"/>
    </source>
</evidence>
<dbReference type="PATRIC" id="fig|1678841.3.peg.656"/>
<dbReference type="InterPro" id="IPR011990">
    <property type="entry name" value="TPR-like_helical_dom_sf"/>
</dbReference>
<keyword evidence="4" id="KW-0472">Membrane</keyword>
<accession>A0A0S7C005</accession>
<evidence type="ECO:0000259" key="7">
    <source>
        <dbReference type="Pfam" id="PF14322"/>
    </source>
</evidence>
<dbReference type="AlphaFoldDB" id="A0A0S7C005"/>
<feature type="domain" description="RagB/SusD" evidence="6">
    <location>
        <begin position="312"/>
        <end position="523"/>
    </location>
</feature>
<dbReference type="PROSITE" id="PS51257">
    <property type="entry name" value="PROKAR_LIPOPROTEIN"/>
    <property type="match status" value="1"/>
</dbReference>
<dbReference type="Pfam" id="PF14322">
    <property type="entry name" value="SusD-like_3"/>
    <property type="match status" value="1"/>
</dbReference>
<feature type="domain" description="SusD-like N-terminal" evidence="7">
    <location>
        <begin position="23"/>
        <end position="227"/>
    </location>
</feature>
<gene>
    <name evidence="8" type="ORF">TBC1_11577</name>
</gene>
<sequence>MKKNIIIISTLLIALMFSSCEKFLEYEPYGQPNQLSNMTDEQAMQAVYSLFYWQYREGTMGRGFMWYENCSDNLITGRTQAEAQNIKNFLDNGSASRDVRDNWPQMYQTINYANQLIRSAPTATKLSEKVRNSVLGHAYFMRAFAYLWLAPWYGDNGPNGGIPIVTENTGIDEIDVPRPPSVLDNYDMIIEDLDKAAELLPYFDEIPSNDWGLMHKTAAWSLMARAALYAAQYDNSYYQKVIEYTDRVINTGKHSLVTNYADVFTIEQNWSPEYIMSVTSTEIDGSKLPGVLFQNGGFGIYNTWGYFQPTLELYNAFEEGDTRRAATILAPGETVQFVGNEIVWAVNPASVSSPSALTFRKYLAPFAPADAVGTTVNPNSDNGTTDLNIPLVRYSDVLLMKAEALIWTGQNGDGPLNEVRVRAGLTPKTNATKADLKNERRCEFALEFGVFRHLDLVRWGDAQAVYAQPLHGYKVNLGGNGIESLEVIEVWPARNFNPSIHHVFPIPAREIAKSTNLKQNLGY</sequence>
<proteinExistence type="inferred from homology"/>